<evidence type="ECO:0000256" key="1">
    <source>
        <dbReference type="ARBA" id="ARBA00010066"/>
    </source>
</evidence>
<keyword evidence="4 5" id="KW-0406">Ion transport</keyword>
<reference evidence="7" key="1">
    <citation type="submission" date="2021-01" db="EMBL/GenBank/DDBJ databases">
        <authorList>
            <person name="Corre E."/>
            <person name="Pelletier E."/>
            <person name="Niang G."/>
            <person name="Scheremetjew M."/>
            <person name="Finn R."/>
            <person name="Kale V."/>
            <person name="Holt S."/>
            <person name="Cochrane G."/>
            <person name="Meng A."/>
            <person name="Brown T."/>
            <person name="Cohen L."/>
        </authorList>
    </citation>
    <scope>NUCLEOTIDE SEQUENCE</scope>
    <source>
        <strain evidence="7">CCMP1374</strain>
    </source>
</reference>
<accession>A0A7S0HE26</accession>
<evidence type="ECO:0000256" key="2">
    <source>
        <dbReference type="ARBA" id="ARBA00022448"/>
    </source>
</evidence>
<gene>
    <name evidence="7" type="ORF">PANT1444_LOCUS7124</name>
</gene>
<dbReference type="PANTHER" id="PTHR12713:SF11">
    <property type="entry name" value="V-TYPE PROTON ATPASE SUBUNIT G"/>
    <property type="match status" value="1"/>
</dbReference>
<dbReference type="GO" id="GO:0016887">
    <property type="term" value="F:ATP hydrolysis activity"/>
    <property type="evidence" value="ECO:0007669"/>
    <property type="project" value="TreeGrafter"/>
</dbReference>
<keyword evidence="3 5" id="KW-0375">Hydrogen ion transport</keyword>
<keyword evidence="2 5" id="KW-0813">Transport</keyword>
<name>A0A7S0HE26_9EUKA</name>
<evidence type="ECO:0000256" key="5">
    <source>
        <dbReference type="RuleBase" id="RU364019"/>
    </source>
</evidence>
<comment type="subunit">
    <text evidence="5">V-ATPase is a heteromultimeric enzyme made up of two complexes: the ATP-hydrolytic V1 complex and the proton translocation V0 complex.</text>
</comment>
<dbReference type="GO" id="GO:0000221">
    <property type="term" value="C:vacuolar proton-transporting V-type ATPase, V1 domain"/>
    <property type="evidence" value="ECO:0007669"/>
    <property type="project" value="TreeGrafter"/>
</dbReference>
<dbReference type="AlphaFoldDB" id="A0A7S0HE26"/>
<proteinExistence type="inferred from homology"/>
<comment type="similarity">
    <text evidence="1 5">Belongs to the V-ATPase G subunit family.</text>
</comment>
<evidence type="ECO:0000256" key="4">
    <source>
        <dbReference type="ARBA" id="ARBA00023065"/>
    </source>
</evidence>
<sequence>MDDGKNQGIQKLLQAESEAAEAIRIAREAKVVRLKQAKAEAEVEIAAYKAQREEQFQALAKLRTGDSGVHQKAVAIETEKELASVSAKVAANKGAMIESLLKSVTTVAN</sequence>
<evidence type="ECO:0000256" key="6">
    <source>
        <dbReference type="SAM" id="Coils"/>
    </source>
</evidence>
<protein>
    <recommendedName>
        <fullName evidence="5">V-type proton ATPase subunit G</fullName>
    </recommendedName>
</protein>
<organism evidence="7">
    <name type="scientific">Phaeocystis antarctica</name>
    <dbReference type="NCBI Taxonomy" id="33657"/>
    <lineage>
        <taxon>Eukaryota</taxon>
        <taxon>Haptista</taxon>
        <taxon>Haptophyta</taxon>
        <taxon>Prymnesiophyceae</taxon>
        <taxon>Phaeocystales</taxon>
        <taxon>Phaeocystaceae</taxon>
        <taxon>Phaeocystis</taxon>
    </lineage>
</organism>
<dbReference type="EMBL" id="HBEP01012569">
    <property type="protein sequence ID" value="CAD8481508.1"/>
    <property type="molecule type" value="Transcribed_RNA"/>
</dbReference>
<keyword evidence="6" id="KW-0175">Coiled coil</keyword>
<feature type="coiled-coil region" evidence="6">
    <location>
        <begin position="31"/>
        <end position="58"/>
    </location>
</feature>
<dbReference type="Gene3D" id="1.20.5.2950">
    <property type="match status" value="1"/>
</dbReference>
<evidence type="ECO:0000313" key="7">
    <source>
        <dbReference type="EMBL" id="CAD8481508.1"/>
    </source>
</evidence>
<evidence type="ECO:0000256" key="3">
    <source>
        <dbReference type="ARBA" id="ARBA00022781"/>
    </source>
</evidence>
<dbReference type="InterPro" id="IPR005124">
    <property type="entry name" value="V-ATPase_G"/>
</dbReference>
<comment type="function">
    <text evidence="5">Subunit of the V1 complex of vacuolar(H+)-ATPase (V-ATPase), a multisubunit enzyme composed of a peripheral complex (V1) that hydrolyzes ATP and a membrane integral complex (V0) that translocates protons. V-ATPase is responsible for acidifying and maintaining the pH of intracellular compartments and in some cell types, is targeted to the plasma membrane, where it is responsible for acidifying the extracellular environment.</text>
</comment>
<dbReference type="PANTHER" id="PTHR12713">
    <property type="entry name" value="VACUOLAR ATP SYNTHASE SUBUNIT G"/>
    <property type="match status" value="1"/>
</dbReference>
<dbReference type="Pfam" id="PF03179">
    <property type="entry name" value="V-ATPase_G"/>
    <property type="match status" value="1"/>
</dbReference>
<dbReference type="NCBIfam" id="TIGR01147">
    <property type="entry name" value="V_ATP_synt_G"/>
    <property type="match status" value="1"/>
</dbReference>
<dbReference type="FunFam" id="1.20.5.2950:FF:000001">
    <property type="entry name" value="V-type proton ATPase subunit G"/>
    <property type="match status" value="1"/>
</dbReference>
<dbReference type="GO" id="GO:0046961">
    <property type="term" value="F:proton-transporting ATPase activity, rotational mechanism"/>
    <property type="evidence" value="ECO:0007669"/>
    <property type="project" value="InterPro"/>
</dbReference>